<dbReference type="Gene3D" id="2.60.120.10">
    <property type="entry name" value="Jelly Rolls"/>
    <property type="match status" value="1"/>
</dbReference>
<dbReference type="InterPro" id="IPR010282">
    <property type="entry name" value="Uncharacterised_HutD/Ves"/>
</dbReference>
<evidence type="ECO:0000313" key="1">
    <source>
        <dbReference type="EMBL" id="GAA1538444.1"/>
    </source>
</evidence>
<dbReference type="EMBL" id="BAAALY010000004">
    <property type="protein sequence ID" value="GAA1538444.1"/>
    <property type="molecule type" value="Genomic_DNA"/>
</dbReference>
<dbReference type="Proteomes" id="UP001501791">
    <property type="component" value="Unassembled WGS sequence"/>
</dbReference>
<dbReference type="InterPro" id="IPR011051">
    <property type="entry name" value="RmlC_Cupin_sf"/>
</dbReference>
<dbReference type="InterPro" id="IPR014710">
    <property type="entry name" value="RmlC-like_jellyroll"/>
</dbReference>
<evidence type="ECO:0000313" key="2">
    <source>
        <dbReference type="Proteomes" id="UP001501791"/>
    </source>
</evidence>
<dbReference type="Pfam" id="PF05962">
    <property type="entry name" value="HutD"/>
    <property type="match status" value="1"/>
</dbReference>
<evidence type="ECO:0008006" key="3">
    <source>
        <dbReference type="Google" id="ProtNLM"/>
    </source>
</evidence>
<dbReference type="PANTHER" id="PTHR37943">
    <property type="entry name" value="PROTEIN VES"/>
    <property type="match status" value="1"/>
</dbReference>
<dbReference type="SUPFAM" id="SSF51182">
    <property type="entry name" value="RmlC-like cupins"/>
    <property type="match status" value="1"/>
</dbReference>
<gene>
    <name evidence="1" type="ORF">GCM10009691_11960</name>
</gene>
<dbReference type="PANTHER" id="PTHR37943:SF1">
    <property type="entry name" value="PROTEIN VES"/>
    <property type="match status" value="1"/>
</dbReference>
<proteinExistence type="predicted"/>
<comment type="caution">
    <text evidence="1">The sequence shown here is derived from an EMBL/GenBank/DDBJ whole genome shotgun (WGS) entry which is preliminary data.</text>
</comment>
<reference evidence="2" key="1">
    <citation type="journal article" date="2019" name="Int. J. Syst. Evol. Microbiol.">
        <title>The Global Catalogue of Microorganisms (GCM) 10K type strain sequencing project: providing services to taxonomists for standard genome sequencing and annotation.</title>
        <authorList>
            <consortium name="The Broad Institute Genomics Platform"/>
            <consortium name="The Broad Institute Genome Sequencing Center for Infectious Disease"/>
            <person name="Wu L."/>
            <person name="Ma J."/>
        </authorList>
    </citation>
    <scope>NUCLEOTIDE SEQUENCE [LARGE SCALE GENOMIC DNA]</scope>
    <source>
        <strain evidence="2">JCM 13319</strain>
    </source>
</reference>
<sequence length="195" mass="20804">MVLSRDYSDHMRVITSFDDLDPVPWVNGAGETTELVSLAGSQALTPDRLRWRLSIARLDRPAEFSPLPGLARTFLPIGAEVVLEIDEQVQSVTPAAPARFRGEQKVSLVGLEDPCFALNLMVEVDDAAGAGAGAGTGAGTGAGGERDALEMSTRFTGRGLFAVSLNSVPGYARFQLLRLDEAEVLPDHFDAAVLH</sequence>
<name>A0ABP4M6T9_9MICO</name>
<accession>A0ABP4M6T9</accession>
<organism evidence="1 2">
    <name type="scientific">Brevibacterium picturae</name>
    <dbReference type="NCBI Taxonomy" id="260553"/>
    <lineage>
        <taxon>Bacteria</taxon>
        <taxon>Bacillati</taxon>
        <taxon>Actinomycetota</taxon>
        <taxon>Actinomycetes</taxon>
        <taxon>Micrococcales</taxon>
        <taxon>Brevibacteriaceae</taxon>
        <taxon>Brevibacterium</taxon>
    </lineage>
</organism>
<protein>
    <recommendedName>
        <fullName evidence="3">HutD protein</fullName>
    </recommendedName>
</protein>
<keyword evidence="2" id="KW-1185">Reference proteome</keyword>